<evidence type="ECO:0000256" key="1">
    <source>
        <dbReference type="ARBA" id="ARBA00004141"/>
    </source>
</evidence>
<comment type="similarity">
    <text evidence="6">Belongs to the major facilitator superfamily. Phosphate:H(+) symporter (TC 2.A.1.9) family.</text>
</comment>
<dbReference type="GO" id="GO:0006857">
    <property type="term" value="P:oligopeptide transport"/>
    <property type="evidence" value="ECO:0007669"/>
    <property type="project" value="InterPro"/>
</dbReference>
<dbReference type="InterPro" id="IPR000109">
    <property type="entry name" value="POT_fam"/>
</dbReference>
<accession>A0AAD8HVS8</accession>
<keyword evidence="4 7" id="KW-1133">Transmembrane helix</keyword>
<feature type="transmembrane region" description="Helical" evidence="7">
    <location>
        <begin position="132"/>
        <end position="151"/>
    </location>
</feature>
<reference evidence="8" key="2">
    <citation type="submission" date="2023-05" db="EMBL/GenBank/DDBJ databases">
        <authorList>
            <person name="Schelkunov M.I."/>
        </authorList>
    </citation>
    <scope>NUCLEOTIDE SEQUENCE</scope>
    <source>
        <strain evidence="8">Hsosn_3</strain>
        <tissue evidence="8">Leaf</tissue>
    </source>
</reference>
<dbReference type="InterPro" id="IPR018456">
    <property type="entry name" value="PTR2_symporter_CS"/>
</dbReference>
<keyword evidence="9" id="KW-1185">Reference proteome</keyword>
<comment type="similarity">
    <text evidence="2">Belongs to the major facilitator superfamily. Proton-dependent oligopeptide transporter (POT/PTR) (TC 2.A.17) family.</text>
</comment>
<feature type="transmembrane region" description="Helical" evidence="7">
    <location>
        <begin position="171"/>
        <end position="194"/>
    </location>
</feature>
<feature type="transmembrane region" description="Helical" evidence="7">
    <location>
        <begin position="411"/>
        <end position="430"/>
    </location>
</feature>
<gene>
    <name evidence="8" type="ORF">POM88_029824</name>
</gene>
<dbReference type="AlphaFoldDB" id="A0AAD8HVS8"/>
<protein>
    <submittedName>
        <fullName evidence="8">Nitrate excretion transporter 1</fullName>
    </submittedName>
</protein>
<sequence length="525" mass="57365">MLRQHCPSPLIQIAVAVGLSFPFIIASTSALTLAGGGWMANLIVYLIKEFQIKSIDAAQIFNIVNGSTSFIPVIAAIIADSFLGCYTVVWISSFISFLGIALLFLTSAIHSLRPPACELYGSAGSCQSPTKLQFTALYTGIILASLGIGGLRSTLATMGADQFSSPKDQGVYFNWYFVAFYLVSVISSTAMVYIEDNIIKPEKSPFTGIARVIVAAFRKWKVPLSCKSEDYCSGHDAEVNRHETAAVPSKSFRFLNHAALKTDGDISSNGSNTNPWKTCTVQQVEQLKNLIKIFPLWSSSIFLATPIGIQSSLSVLQSLTMDRSIGPHFEIPAASILVFVLITTAVFLIIWDRLLMPACQSLLNLTLTPLQRIGTGHVLTIISICLSAVVENKRLGVAKSNQNSRVVPMSVLWLVPQLAVMGIGEAFHFPGQVDLYYQEFPVSLKSLSTAMIYLIIAIAFYLSTALIDLVRKVTSWLPNDINNGRLDNVYWVLVATGVVNFGYYLVCACLYKYQNADKVEESSLA</sequence>
<keyword evidence="3 7" id="KW-0812">Transmembrane</keyword>
<evidence type="ECO:0000256" key="7">
    <source>
        <dbReference type="SAM" id="Phobius"/>
    </source>
</evidence>
<comment type="subcellular location">
    <subcellularLocation>
        <location evidence="1">Membrane</location>
        <topology evidence="1">Multi-pass membrane protein</topology>
    </subcellularLocation>
</comment>
<feature type="transmembrane region" description="Helical" evidence="7">
    <location>
        <begin position="371"/>
        <end position="390"/>
    </location>
</feature>
<feature type="transmembrane region" description="Helical" evidence="7">
    <location>
        <begin position="450"/>
        <end position="470"/>
    </location>
</feature>
<comment type="caution">
    <text evidence="8">The sequence shown here is derived from an EMBL/GenBank/DDBJ whole genome shotgun (WGS) entry which is preliminary data.</text>
</comment>
<evidence type="ECO:0000256" key="6">
    <source>
        <dbReference type="ARBA" id="ARBA00044504"/>
    </source>
</evidence>
<evidence type="ECO:0000256" key="2">
    <source>
        <dbReference type="ARBA" id="ARBA00005982"/>
    </source>
</evidence>
<dbReference type="Proteomes" id="UP001237642">
    <property type="component" value="Unassembled WGS sequence"/>
</dbReference>
<evidence type="ECO:0000313" key="8">
    <source>
        <dbReference type="EMBL" id="KAK1373631.1"/>
    </source>
</evidence>
<dbReference type="GO" id="GO:0022857">
    <property type="term" value="F:transmembrane transporter activity"/>
    <property type="evidence" value="ECO:0007669"/>
    <property type="project" value="InterPro"/>
</dbReference>
<feature type="transmembrane region" description="Helical" evidence="7">
    <location>
        <begin position="20"/>
        <end position="47"/>
    </location>
</feature>
<dbReference type="PROSITE" id="PS01022">
    <property type="entry name" value="PTR2_1"/>
    <property type="match status" value="1"/>
</dbReference>
<dbReference type="Gene3D" id="1.20.1250.20">
    <property type="entry name" value="MFS general substrate transporter like domains"/>
    <property type="match status" value="2"/>
</dbReference>
<evidence type="ECO:0000313" key="9">
    <source>
        <dbReference type="Proteomes" id="UP001237642"/>
    </source>
</evidence>
<evidence type="ECO:0000256" key="4">
    <source>
        <dbReference type="ARBA" id="ARBA00022989"/>
    </source>
</evidence>
<feature type="transmembrane region" description="Helical" evidence="7">
    <location>
        <begin position="59"/>
        <end position="83"/>
    </location>
</feature>
<evidence type="ECO:0000256" key="3">
    <source>
        <dbReference type="ARBA" id="ARBA00022692"/>
    </source>
</evidence>
<dbReference type="SUPFAM" id="SSF103473">
    <property type="entry name" value="MFS general substrate transporter"/>
    <property type="match status" value="1"/>
</dbReference>
<dbReference type="PANTHER" id="PTHR11654">
    <property type="entry name" value="OLIGOPEPTIDE TRANSPORTER-RELATED"/>
    <property type="match status" value="1"/>
</dbReference>
<keyword evidence="5 7" id="KW-0472">Membrane</keyword>
<proteinExistence type="inferred from homology"/>
<dbReference type="InterPro" id="IPR036259">
    <property type="entry name" value="MFS_trans_sf"/>
</dbReference>
<dbReference type="Pfam" id="PF00854">
    <property type="entry name" value="PTR2"/>
    <property type="match status" value="2"/>
</dbReference>
<organism evidence="8 9">
    <name type="scientific">Heracleum sosnowskyi</name>
    <dbReference type="NCBI Taxonomy" id="360622"/>
    <lineage>
        <taxon>Eukaryota</taxon>
        <taxon>Viridiplantae</taxon>
        <taxon>Streptophyta</taxon>
        <taxon>Embryophyta</taxon>
        <taxon>Tracheophyta</taxon>
        <taxon>Spermatophyta</taxon>
        <taxon>Magnoliopsida</taxon>
        <taxon>eudicotyledons</taxon>
        <taxon>Gunneridae</taxon>
        <taxon>Pentapetalae</taxon>
        <taxon>asterids</taxon>
        <taxon>campanulids</taxon>
        <taxon>Apiales</taxon>
        <taxon>Apiaceae</taxon>
        <taxon>Apioideae</taxon>
        <taxon>apioid superclade</taxon>
        <taxon>Tordylieae</taxon>
        <taxon>Tordyliinae</taxon>
        <taxon>Heracleum</taxon>
    </lineage>
</organism>
<name>A0AAD8HVS8_9APIA</name>
<dbReference type="EMBL" id="JAUIZM010000007">
    <property type="protein sequence ID" value="KAK1373631.1"/>
    <property type="molecule type" value="Genomic_DNA"/>
</dbReference>
<evidence type="ECO:0000256" key="5">
    <source>
        <dbReference type="ARBA" id="ARBA00023136"/>
    </source>
</evidence>
<feature type="transmembrane region" description="Helical" evidence="7">
    <location>
        <begin position="490"/>
        <end position="513"/>
    </location>
</feature>
<feature type="transmembrane region" description="Helical" evidence="7">
    <location>
        <begin position="331"/>
        <end position="351"/>
    </location>
</feature>
<reference evidence="8" key="1">
    <citation type="submission" date="2023-02" db="EMBL/GenBank/DDBJ databases">
        <title>Genome of toxic invasive species Heracleum sosnowskyi carries increased number of genes despite the absence of recent whole-genome duplications.</title>
        <authorList>
            <person name="Schelkunov M."/>
            <person name="Shtratnikova V."/>
            <person name="Makarenko M."/>
            <person name="Klepikova A."/>
            <person name="Omelchenko D."/>
            <person name="Novikova G."/>
            <person name="Obukhova E."/>
            <person name="Bogdanov V."/>
            <person name="Penin A."/>
            <person name="Logacheva M."/>
        </authorList>
    </citation>
    <scope>NUCLEOTIDE SEQUENCE</scope>
    <source>
        <strain evidence="8">Hsosn_3</strain>
        <tissue evidence="8">Leaf</tissue>
    </source>
</reference>
<dbReference type="GO" id="GO:0016020">
    <property type="term" value="C:membrane"/>
    <property type="evidence" value="ECO:0007669"/>
    <property type="project" value="UniProtKB-SubCell"/>
</dbReference>
<feature type="transmembrane region" description="Helical" evidence="7">
    <location>
        <begin position="89"/>
        <end position="112"/>
    </location>
</feature>